<keyword evidence="10" id="KW-1185">Reference proteome</keyword>
<dbReference type="EMBL" id="CP035758">
    <property type="protein sequence ID" value="QBD77471.1"/>
    <property type="molecule type" value="Genomic_DNA"/>
</dbReference>
<dbReference type="PANTHER" id="PTHR43266">
    <property type="entry name" value="MACROLIDE-EFFLUX PROTEIN"/>
    <property type="match status" value="1"/>
</dbReference>
<keyword evidence="4 7" id="KW-0812">Transmembrane</keyword>
<sequence length="458" mass="49483">MPVISNSDSISISGSSRLKTLFINRKFALLFFGQAISLLGDQIFVMILIVWIAAQIATNQPWAPLATSGLLIASTIPSLLIAPLAGVFIDRWDRRKTMLWMDFMRGVLLIVLFLLPFFQKYIHPFFLLILIYIAIFCENVCSEFFGPARFALIGDIVPEEKRPQAISMEQISQALSVILGPPIAAPLLFGVGAQWAFLFDALTFVLSFCAICAVRLPASLQQNVDEVGRGSDKGTSGAGIRAEFREGLHFVFGNKAIRVLVISVFLLTLSLGSFTPLSVFFIQQNLHVSVSDTGILLAFFGVGAIVGAALSGAFAQRIGIKRLFVCAIILAGILFILFSRLNSFLLACIVILAIGAMQAATNVASAPILLKETPRSFIGRVSSIMNPLATIGTLISVSGAGYVSGILLEHFHLEVFGFTFGPVDTIYTISGIIIALTGIFAAFSLTDARKYGQATRQA</sequence>
<feature type="transmembrane region" description="Helical" evidence="7">
    <location>
        <begin position="99"/>
        <end position="118"/>
    </location>
</feature>
<dbReference type="GO" id="GO:0005886">
    <property type="term" value="C:plasma membrane"/>
    <property type="evidence" value="ECO:0007669"/>
    <property type="project" value="UniProtKB-SubCell"/>
</dbReference>
<dbReference type="GO" id="GO:0022857">
    <property type="term" value="F:transmembrane transporter activity"/>
    <property type="evidence" value="ECO:0007669"/>
    <property type="project" value="InterPro"/>
</dbReference>
<dbReference type="AlphaFoldDB" id="A0A4V0YYU8"/>
<evidence type="ECO:0000256" key="2">
    <source>
        <dbReference type="ARBA" id="ARBA00022448"/>
    </source>
</evidence>
<dbReference type="InterPro" id="IPR036259">
    <property type="entry name" value="MFS_trans_sf"/>
</dbReference>
<feature type="transmembrane region" description="Helical" evidence="7">
    <location>
        <begin position="425"/>
        <end position="446"/>
    </location>
</feature>
<feature type="transmembrane region" description="Helical" evidence="7">
    <location>
        <begin position="322"/>
        <end position="338"/>
    </location>
</feature>
<evidence type="ECO:0000256" key="5">
    <source>
        <dbReference type="ARBA" id="ARBA00022989"/>
    </source>
</evidence>
<protein>
    <submittedName>
        <fullName evidence="9">MFS transporter</fullName>
    </submittedName>
</protein>
<organism evidence="9 10">
    <name type="scientific">Ktedonosporobacter rubrisoli</name>
    <dbReference type="NCBI Taxonomy" id="2509675"/>
    <lineage>
        <taxon>Bacteria</taxon>
        <taxon>Bacillati</taxon>
        <taxon>Chloroflexota</taxon>
        <taxon>Ktedonobacteria</taxon>
        <taxon>Ktedonobacterales</taxon>
        <taxon>Ktedonosporobacteraceae</taxon>
        <taxon>Ktedonosporobacter</taxon>
    </lineage>
</organism>
<keyword evidence="3" id="KW-1003">Cell membrane</keyword>
<dbReference type="SUPFAM" id="SSF103473">
    <property type="entry name" value="MFS general substrate transporter"/>
    <property type="match status" value="1"/>
</dbReference>
<keyword evidence="6 7" id="KW-0472">Membrane</keyword>
<reference evidence="9 10" key="1">
    <citation type="submission" date="2019-01" db="EMBL/GenBank/DDBJ databases">
        <title>Ktedonosporobacter rubrisoli SCAWS-G2.</title>
        <authorList>
            <person name="Huang Y."/>
            <person name="Yan B."/>
        </authorList>
    </citation>
    <scope>NUCLEOTIDE SEQUENCE [LARGE SCALE GENOMIC DNA]</scope>
    <source>
        <strain evidence="9 10">SCAWS-G2</strain>
    </source>
</reference>
<feature type="domain" description="Major facilitator superfamily (MFS) profile" evidence="8">
    <location>
        <begin position="21"/>
        <end position="449"/>
    </location>
</feature>
<feature type="transmembrane region" description="Helical" evidence="7">
    <location>
        <begin position="259"/>
        <end position="282"/>
    </location>
</feature>
<evidence type="ECO:0000313" key="10">
    <source>
        <dbReference type="Proteomes" id="UP000290365"/>
    </source>
</evidence>
<name>A0A4V0YYU8_KTERU</name>
<dbReference type="RefSeq" id="WP_129888528.1">
    <property type="nucleotide sequence ID" value="NZ_CP035758.1"/>
</dbReference>
<feature type="transmembrane region" description="Helical" evidence="7">
    <location>
        <begin position="344"/>
        <end position="370"/>
    </location>
</feature>
<evidence type="ECO:0000313" key="9">
    <source>
        <dbReference type="EMBL" id="QBD77471.1"/>
    </source>
</evidence>
<evidence type="ECO:0000256" key="3">
    <source>
        <dbReference type="ARBA" id="ARBA00022475"/>
    </source>
</evidence>
<dbReference type="OrthoDB" id="9775268at2"/>
<dbReference type="InterPro" id="IPR010290">
    <property type="entry name" value="TM_effector"/>
</dbReference>
<dbReference type="KEGG" id="kbs:EPA93_16330"/>
<comment type="subcellular location">
    <subcellularLocation>
        <location evidence="1">Cell membrane</location>
        <topology evidence="1">Multi-pass membrane protein</topology>
    </subcellularLocation>
</comment>
<feature type="transmembrane region" description="Helical" evidence="7">
    <location>
        <begin position="391"/>
        <end position="413"/>
    </location>
</feature>
<feature type="transmembrane region" description="Helical" evidence="7">
    <location>
        <begin position="195"/>
        <end position="214"/>
    </location>
</feature>
<feature type="transmembrane region" description="Helical" evidence="7">
    <location>
        <begin position="65"/>
        <end position="87"/>
    </location>
</feature>
<dbReference type="Proteomes" id="UP000290365">
    <property type="component" value="Chromosome"/>
</dbReference>
<evidence type="ECO:0000256" key="1">
    <source>
        <dbReference type="ARBA" id="ARBA00004651"/>
    </source>
</evidence>
<evidence type="ECO:0000256" key="4">
    <source>
        <dbReference type="ARBA" id="ARBA00022692"/>
    </source>
</evidence>
<evidence type="ECO:0000256" key="6">
    <source>
        <dbReference type="ARBA" id="ARBA00023136"/>
    </source>
</evidence>
<feature type="transmembrane region" description="Helical" evidence="7">
    <location>
        <begin position="27"/>
        <end position="53"/>
    </location>
</feature>
<dbReference type="Pfam" id="PF05977">
    <property type="entry name" value="MFS_3"/>
    <property type="match status" value="1"/>
</dbReference>
<keyword evidence="2" id="KW-0813">Transport</keyword>
<evidence type="ECO:0000256" key="7">
    <source>
        <dbReference type="SAM" id="Phobius"/>
    </source>
</evidence>
<keyword evidence="5 7" id="KW-1133">Transmembrane helix</keyword>
<dbReference type="PANTHER" id="PTHR43266:SF2">
    <property type="entry name" value="MAJOR FACILITATOR SUPERFAMILY (MFS) PROFILE DOMAIN-CONTAINING PROTEIN"/>
    <property type="match status" value="1"/>
</dbReference>
<evidence type="ECO:0000259" key="8">
    <source>
        <dbReference type="PROSITE" id="PS50850"/>
    </source>
</evidence>
<feature type="transmembrane region" description="Helical" evidence="7">
    <location>
        <begin position="294"/>
        <end position="315"/>
    </location>
</feature>
<feature type="transmembrane region" description="Helical" evidence="7">
    <location>
        <begin position="124"/>
        <end position="141"/>
    </location>
</feature>
<dbReference type="PROSITE" id="PS50850">
    <property type="entry name" value="MFS"/>
    <property type="match status" value="1"/>
</dbReference>
<dbReference type="InterPro" id="IPR020846">
    <property type="entry name" value="MFS_dom"/>
</dbReference>
<dbReference type="CDD" id="cd06173">
    <property type="entry name" value="MFS_MefA_like"/>
    <property type="match status" value="1"/>
</dbReference>
<dbReference type="Gene3D" id="1.20.1250.20">
    <property type="entry name" value="MFS general substrate transporter like domains"/>
    <property type="match status" value="2"/>
</dbReference>
<proteinExistence type="predicted"/>
<accession>A0A4V0YYU8</accession>
<gene>
    <name evidence="9" type="ORF">EPA93_16330</name>
</gene>